<gene>
    <name evidence="2" type="ORF">MFIFM68171_04175</name>
</gene>
<dbReference type="EMBL" id="BAAFSV010000002">
    <property type="protein sequence ID" value="GAB1313965.1"/>
    <property type="molecule type" value="Genomic_DNA"/>
</dbReference>
<proteinExistence type="predicted"/>
<name>A0ABQ0G8R3_9PEZI</name>
<feature type="compositionally biased region" description="Basic residues" evidence="1">
    <location>
        <begin position="82"/>
        <end position="92"/>
    </location>
</feature>
<comment type="caution">
    <text evidence="2">The sequence shown here is derived from an EMBL/GenBank/DDBJ whole genome shotgun (WGS) entry which is preliminary data.</text>
</comment>
<organism evidence="2 3">
    <name type="scientific">Madurella fahalii</name>
    <dbReference type="NCBI Taxonomy" id="1157608"/>
    <lineage>
        <taxon>Eukaryota</taxon>
        <taxon>Fungi</taxon>
        <taxon>Dikarya</taxon>
        <taxon>Ascomycota</taxon>
        <taxon>Pezizomycotina</taxon>
        <taxon>Sordariomycetes</taxon>
        <taxon>Sordariomycetidae</taxon>
        <taxon>Sordariales</taxon>
        <taxon>Sordariales incertae sedis</taxon>
        <taxon>Madurella</taxon>
    </lineage>
</organism>
<dbReference type="Proteomes" id="UP001628179">
    <property type="component" value="Unassembled WGS sequence"/>
</dbReference>
<reference evidence="2 3" key="1">
    <citation type="submission" date="2024-09" db="EMBL/GenBank/DDBJ databases">
        <title>Itraconazole resistance in Madurella fahalii resulting from another homologue of gene encoding cytochrome P450 14-alpha sterol demethylase (CYP51).</title>
        <authorList>
            <person name="Yoshioka I."/>
            <person name="Fahal A.H."/>
            <person name="Kaneko S."/>
            <person name="Yaguchi T."/>
        </authorList>
    </citation>
    <scope>NUCLEOTIDE SEQUENCE [LARGE SCALE GENOMIC DNA]</scope>
    <source>
        <strain evidence="2 3">IFM 68171</strain>
    </source>
</reference>
<keyword evidence="3" id="KW-1185">Reference proteome</keyword>
<protein>
    <submittedName>
        <fullName evidence="2">Uncharacterized protein</fullName>
    </submittedName>
</protein>
<dbReference type="GeneID" id="98174918"/>
<feature type="region of interest" description="Disordered" evidence="1">
    <location>
        <begin position="475"/>
        <end position="512"/>
    </location>
</feature>
<evidence type="ECO:0000313" key="3">
    <source>
        <dbReference type="Proteomes" id="UP001628179"/>
    </source>
</evidence>
<evidence type="ECO:0000256" key="1">
    <source>
        <dbReference type="SAM" id="MobiDB-lite"/>
    </source>
</evidence>
<evidence type="ECO:0000313" key="2">
    <source>
        <dbReference type="EMBL" id="GAB1313965.1"/>
    </source>
</evidence>
<sequence length="548" mass="60340">MQNPTKHHPSIEDMASGKPASATAILSGVGVEASFKTPRPDTLSYPEIADEEAALDQFTETPVVSRKLRQQPVPVERPSPKLPRRPSRRKGRGSVGRQQRSPPRCNGAGSNRRLPRSQTRLLHPLGMNPTRLSTSTSMPLAKATKHLEVCSHNPGIVDAGVNEKINTMLAATKALKPRAETATIPLSSTTSRVSQLVRHNGLFKKVSNALTGRTHSKNAARHSSVYHGPNLPDLPGHRNPFLPPLYLPEQAAHIPETELRRNESMNVNRDKIHRVLGDTDQLARLPWRAMSFPGNKPVEDPFTGPSQAAQPLTEFENRLRSNSAEGSLIKPLDHDPFESERILRSSVDSLLPSPPIASSTPRGKRAHPGIADVSPMRQPQVQVGGNHQSKVPGNSSNYENFFRNCLARRQTSPFADALDKRESVRSCHLKLDPVFSYVPVMDSAYRKKHPSPAKHDLEILMRDFRTHFPEIPLGPAAKHDEMDRLSPGPVTAPDAAIGSPHGDRQARVSRSLTEDRVITNGFASCIDANEPHMSSSYSRSSLGYQEVY</sequence>
<feature type="compositionally biased region" description="Basic and acidic residues" evidence="1">
    <location>
        <begin position="501"/>
        <end position="512"/>
    </location>
</feature>
<accession>A0ABQ0G8R3</accession>
<feature type="region of interest" description="Disordered" evidence="1">
    <location>
        <begin position="1"/>
        <end position="135"/>
    </location>
</feature>
<feature type="region of interest" description="Disordered" evidence="1">
    <location>
        <begin position="349"/>
        <end position="369"/>
    </location>
</feature>
<dbReference type="RefSeq" id="XP_070915696.1">
    <property type="nucleotide sequence ID" value="XM_071059595.1"/>
</dbReference>